<feature type="transmembrane region" description="Helical" evidence="17">
    <location>
        <begin position="288"/>
        <end position="307"/>
    </location>
</feature>
<keyword evidence="7" id="KW-0630">Potassium</keyword>
<evidence type="ECO:0000256" key="4">
    <source>
        <dbReference type="ARBA" id="ARBA00022538"/>
    </source>
</evidence>
<evidence type="ECO:0000256" key="3">
    <source>
        <dbReference type="ARBA" id="ARBA00022448"/>
    </source>
</evidence>
<comment type="catalytic activity">
    <reaction evidence="14">
        <text>K(+)(in) = K(+)(out)</text>
        <dbReference type="Rhea" id="RHEA:29463"/>
        <dbReference type="ChEBI" id="CHEBI:29103"/>
    </reaction>
</comment>
<keyword evidence="6" id="KW-0631">Potassium channel</keyword>
<reference evidence="18 19" key="1">
    <citation type="submission" date="2024-03" db="EMBL/GenBank/DDBJ databases">
        <title>The Acrasis kona genome and developmental transcriptomes reveal deep origins of eukaryotic multicellular pathways.</title>
        <authorList>
            <person name="Sheikh S."/>
            <person name="Fu C.-J."/>
            <person name="Brown M.W."/>
            <person name="Baldauf S.L."/>
        </authorList>
    </citation>
    <scope>NUCLEOTIDE SEQUENCE [LARGE SCALE GENOMIC DNA]</scope>
    <source>
        <strain evidence="18 19">ATCC MYA-3509</strain>
    </source>
</reference>
<keyword evidence="11" id="KW-0407">Ion channel</keyword>
<proteinExistence type="inferred from homology"/>
<organism evidence="18 19">
    <name type="scientific">Acrasis kona</name>
    <dbReference type="NCBI Taxonomy" id="1008807"/>
    <lineage>
        <taxon>Eukaryota</taxon>
        <taxon>Discoba</taxon>
        <taxon>Heterolobosea</taxon>
        <taxon>Tetramitia</taxon>
        <taxon>Eutetramitia</taxon>
        <taxon>Acrasidae</taxon>
        <taxon>Acrasis</taxon>
    </lineage>
</organism>
<feature type="transmembrane region" description="Helical" evidence="17">
    <location>
        <begin position="313"/>
        <end position="337"/>
    </location>
</feature>
<keyword evidence="10 17" id="KW-0472">Membrane</keyword>
<feature type="transmembrane region" description="Helical" evidence="17">
    <location>
        <begin position="357"/>
        <end position="380"/>
    </location>
</feature>
<evidence type="ECO:0000256" key="2">
    <source>
        <dbReference type="ARBA" id="ARBA00006920"/>
    </source>
</evidence>
<feature type="transmembrane region" description="Helical" evidence="17">
    <location>
        <begin position="218"/>
        <end position="235"/>
    </location>
</feature>
<keyword evidence="4" id="KW-0633">Potassium transport</keyword>
<dbReference type="PANTHER" id="PTHR31462:SF5">
    <property type="entry name" value="ENDOSOMAL_LYSOSOMAL PROTON CHANNEL TMEM175"/>
    <property type="match status" value="1"/>
</dbReference>
<keyword evidence="9" id="KW-0406">Ion transport</keyword>
<feature type="transmembrane region" description="Helical" evidence="17">
    <location>
        <begin position="38"/>
        <end position="58"/>
    </location>
</feature>
<comment type="subcellular location">
    <subcellularLocation>
        <location evidence="1">Membrane</location>
        <topology evidence="1">Multi-pass membrane protein</topology>
    </subcellularLocation>
</comment>
<dbReference type="Proteomes" id="UP001431209">
    <property type="component" value="Unassembled WGS sequence"/>
</dbReference>
<evidence type="ECO:0000256" key="9">
    <source>
        <dbReference type="ARBA" id="ARBA00023065"/>
    </source>
</evidence>
<dbReference type="GO" id="GO:0016020">
    <property type="term" value="C:membrane"/>
    <property type="evidence" value="ECO:0007669"/>
    <property type="project" value="UniProtKB-SubCell"/>
</dbReference>
<evidence type="ECO:0000256" key="5">
    <source>
        <dbReference type="ARBA" id="ARBA00022692"/>
    </source>
</evidence>
<gene>
    <name evidence="18" type="ORF">AKO1_015453</name>
</gene>
<dbReference type="PANTHER" id="PTHR31462">
    <property type="entry name" value="ENDOSOMAL/LYSOSOMAL POTASSIUM CHANNEL TMEM175"/>
    <property type="match status" value="1"/>
</dbReference>
<evidence type="ECO:0000256" key="11">
    <source>
        <dbReference type="ARBA" id="ARBA00023303"/>
    </source>
</evidence>
<dbReference type="AlphaFoldDB" id="A0AAW2YKR5"/>
<evidence type="ECO:0000256" key="1">
    <source>
        <dbReference type="ARBA" id="ARBA00004141"/>
    </source>
</evidence>
<keyword evidence="3" id="KW-0813">Transport</keyword>
<keyword evidence="5 17" id="KW-0812">Transmembrane</keyword>
<dbReference type="GO" id="GO:0005267">
    <property type="term" value="F:potassium channel activity"/>
    <property type="evidence" value="ECO:0007669"/>
    <property type="project" value="UniProtKB-KW"/>
</dbReference>
<evidence type="ECO:0000256" key="10">
    <source>
        <dbReference type="ARBA" id="ARBA00023136"/>
    </source>
</evidence>
<protein>
    <recommendedName>
        <fullName evidence="15">Endosomal/lysosomal proton channel TMEM175</fullName>
    </recommendedName>
    <alternativeName>
        <fullName evidence="16">Potassium channel TMEM175</fullName>
    </alternativeName>
    <alternativeName>
        <fullName evidence="13">Transmembrane protein 175</fullName>
    </alternativeName>
</protein>
<evidence type="ECO:0000256" key="13">
    <source>
        <dbReference type="ARBA" id="ARBA00030477"/>
    </source>
</evidence>
<evidence type="ECO:0000256" key="8">
    <source>
        <dbReference type="ARBA" id="ARBA00022989"/>
    </source>
</evidence>
<evidence type="ECO:0000256" key="17">
    <source>
        <dbReference type="SAM" id="Phobius"/>
    </source>
</evidence>
<accession>A0AAW2YKR5</accession>
<keyword evidence="8 17" id="KW-1133">Transmembrane helix</keyword>
<name>A0AAW2YKR5_9EUKA</name>
<evidence type="ECO:0000256" key="14">
    <source>
        <dbReference type="ARBA" id="ARBA00034430"/>
    </source>
</evidence>
<dbReference type="GO" id="GO:0015252">
    <property type="term" value="F:proton channel activity"/>
    <property type="evidence" value="ECO:0007669"/>
    <property type="project" value="InterPro"/>
</dbReference>
<evidence type="ECO:0000313" key="19">
    <source>
        <dbReference type="Proteomes" id="UP001431209"/>
    </source>
</evidence>
<evidence type="ECO:0000256" key="12">
    <source>
        <dbReference type="ARBA" id="ARBA00024169"/>
    </source>
</evidence>
<evidence type="ECO:0000256" key="16">
    <source>
        <dbReference type="ARBA" id="ARBA00044317"/>
    </source>
</evidence>
<feature type="transmembrane region" description="Helical" evidence="17">
    <location>
        <begin position="255"/>
        <end position="276"/>
    </location>
</feature>
<feature type="transmembrane region" description="Helical" evidence="17">
    <location>
        <begin position="12"/>
        <end position="32"/>
    </location>
</feature>
<evidence type="ECO:0000313" key="18">
    <source>
        <dbReference type="EMBL" id="KAL0477595.1"/>
    </source>
</evidence>
<feature type="transmembrane region" description="Helical" evidence="17">
    <location>
        <begin position="386"/>
        <end position="409"/>
    </location>
</feature>
<comment type="catalytic activity">
    <reaction evidence="12">
        <text>H(+)(in) = H(+)(out)</text>
        <dbReference type="Rhea" id="RHEA:34979"/>
        <dbReference type="ChEBI" id="CHEBI:15378"/>
    </reaction>
</comment>
<comment type="similarity">
    <text evidence="2">Belongs to the TMEM175 family.</text>
</comment>
<dbReference type="InterPro" id="IPR010617">
    <property type="entry name" value="TMEM175-like"/>
</dbReference>
<sequence>MTMITMRLSIAPILYSFGMIIAPIHPITSIATTFVGPFLLIFNSLFNIDAFGIVFRILRYFGTTVLRRDPKRKNIYYGVFDIQSDDILYQAQSNVINKSLKINIQEEADHVPHTEVFDQDLITIKDSKTTFLTTEGEETIIFEDFISIPYHALKDEKKVVGYGGTISPSDHEVEVSITTIKRPGSIKIDIETGAKESFIASERFHELMMERIKGFSDAVFAIVITILVIKLHPPSHELFVSDSDQLLVEKIKKEVPLLIAFFLSVLITGSLWRLHAFVLKPVIKTTRLYLNANVLFLSLVSLIPFASDLLGKYRGFILSSVFFNILFALCGISLLFIYHIQVFHRGGLTTPLSSKQIFIGFVRLIFGPVVCAVAVGVAFHNVTVSVAMPLSILIIEILASLKLNLYYLIYKIFQKIDGCAQNLKHMAINQGHY</sequence>
<comment type="caution">
    <text evidence="18">The sequence shown here is derived from an EMBL/GenBank/DDBJ whole genome shotgun (WGS) entry which is preliminary data.</text>
</comment>
<evidence type="ECO:0000256" key="15">
    <source>
        <dbReference type="ARBA" id="ARBA00034544"/>
    </source>
</evidence>
<dbReference type="EMBL" id="JAOPGA020000200">
    <property type="protein sequence ID" value="KAL0477595.1"/>
    <property type="molecule type" value="Genomic_DNA"/>
</dbReference>
<keyword evidence="19" id="KW-1185">Reference proteome</keyword>
<dbReference type="Pfam" id="PF06736">
    <property type="entry name" value="TMEM175"/>
    <property type="match status" value="1"/>
</dbReference>
<evidence type="ECO:0000256" key="6">
    <source>
        <dbReference type="ARBA" id="ARBA00022826"/>
    </source>
</evidence>
<evidence type="ECO:0000256" key="7">
    <source>
        <dbReference type="ARBA" id="ARBA00022958"/>
    </source>
</evidence>